<proteinExistence type="predicted"/>
<keyword evidence="2" id="KW-0677">Repeat</keyword>
<dbReference type="PANTHER" id="PTHR45632">
    <property type="entry name" value="LD33804P"/>
    <property type="match status" value="1"/>
</dbReference>
<dbReference type="PANTHER" id="PTHR45632:SF3">
    <property type="entry name" value="KELCH-LIKE PROTEIN 32"/>
    <property type="match status" value="1"/>
</dbReference>
<keyword evidence="1" id="KW-0880">Kelch repeat</keyword>
<dbReference type="InterPro" id="IPR015915">
    <property type="entry name" value="Kelch-typ_b-propeller"/>
</dbReference>
<name>A0A8C9EUS5_PAVCR</name>
<evidence type="ECO:0000313" key="3">
    <source>
        <dbReference type="Ensembl" id="ENSPSTP00000005412.1"/>
    </source>
</evidence>
<dbReference type="Gene3D" id="2.120.10.80">
    <property type="entry name" value="Kelch-type beta propeller"/>
    <property type="match status" value="1"/>
</dbReference>
<reference evidence="3" key="1">
    <citation type="submission" date="2025-08" db="UniProtKB">
        <authorList>
            <consortium name="Ensembl"/>
        </authorList>
    </citation>
    <scope>IDENTIFICATION</scope>
</reference>
<keyword evidence="4" id="KW-1185">Reference proteome</keyword>
<dbReference type="Proteomes" id="UP000694428">
    <property type="component" value="Unplaced"/>
</dbReference>
<accession>A0A8C9EUS5</accession>
<evidence type="ECO:0000256" key="1">
    <source>
        <dbReference type="ARBA" id="ARBA00022441"/>
    </source>
</evidence>
<protein>
    <submittedName>
        <fullName evidence="3">Uncharacterized protein</fullName>
    </submittedName>
</protein>
<dbReference type="InterPro" id="IPR011043">
    <property type="entry name" value="Gal_Oxase/kelch_b-propeller"/>
</dbReference>
<dbReference type="Ensembl" id="ENSPSTT00000005681.1">
    <property type="protein sequence ID" value="ENSPSTP00000005412.1"/>
    <property type="gene ID" value="ENSPSTG00000003831.1"/>
</dbReference>
<organism evidence="3 4">
    <name type="scientific">Pavo cristatus</name>
    <name type="common">Indian peafowl</name>
    <name type="synonym">Blue peafowl</name>
    <dbReference type="NCBI Taxonomy" id="9049"/>
    <lineage>
        <taxon>Eukaryota</taxon>
        <taxon>Metazoa</taxon>
        <taxon>Chordata</taxon>
        <taxon>Craniata</taxon>
        <taxon>Vertebrata</taxon>
        <taxon>Euteleostomi</taxon>
        <taxon>Archelosauria</taxon>
        <taxon>Archosauria</taxon>
        <taxon>Dinosauria</taxon>
        <taxon>Saurischia</taxon>
        <taxon>Theropoda</taxon>
        <taxon>Coelurosauria</taxon>
        <taxon>Aves</taxon>
        <taxon>Neognathae</taxon>
        <taxon>Galloanserae</taxon>
        <taxon>Galliformes</taxon>
        <taxon>Phasianidae</taxon>
        <taxon>Phasianinae</taxon>
        <taxon>Pavo</taxon>
    </lineage>
</organism>
<dbReference type="InterPro" id="IPR006652">
    <property type="entry name" value="Kelch_1"/>
</dbReference>
<dbReference type="AlphaFoldDB" id="A0A8C9EUS5"/>
<evidence type="ECO:0000256" key="2">
    <source>
        <dbReference type="ARBA" id="ARBA00022737"/>
    </source>
</evidence>
<sequence length="239" mass="26447">MFESRSTLGVVVLAGELYALGGYDGQSYLRTVEKYIPKVKEWQLVAPMNKTRSCFAAAVLDGMIYAIGGYGPAHMNRYVLLVSVAPMFLWERGEPLTVWVALKPKPHRLSVCICSMERYDPSKNSWETVASMADKRINFGVGVMLGFIFVVGGHNGVSHLSSIERYDPHQNQWTVCRPMKEPRTGREPGAVSTSAVGGHSGSSYLNTVQKYDPISDSWLDSHLLQAGNFNEYCTCLGRG</sequence>
<dbReference type="SMART" id="SM00612">
    <property type="entry name" value="Kelch"/>
    <property type="match status" value="3"/>
</dbReference>
<evidence type="ECO:0000313" key="4">
    <source>
        <dbReference type="Proteomes" id="UP000694428"/>
    </source>
</evidence>
<reference evidence="3" key="2">
    <citation type="submission" date="2025-09" db="UniProtKB">
        <authorList>
            <consortium name="Ensembl"/>
        </authorList>
    </citation>
    <scope>IDENTIFICATION</scope>
</reference>
<dbReference type="Pfam" id="PF01344">
    <property type="entry name" value="Kelch_1"/>
    <property type="match status" value="5"/>
</dbReference>
<dbReference type="SUPFAM" id="SSF50965">
    <property type="entry name" value="Galactose oxidase, central domain"/>
    <property type="match status" value="1"/>
</dbReference>